<accession>A0A5Q2TMG0</accession>
<gene>
    <name evidence="2" type="ORF">GI584_14500</name>
</gene>
<sequence length="64" mass="7157">MNSGIDVREQPENATFVTNSGTNVRPEPSLISYSNSNPCLRYFAVYVFYLLVVVKKRLPMTASA</sequence>
<reference evidence="2 3" key="1">
    <citation type="submission" date="2019-11" db="EMBL/GenBank/DDBJ databases">
        <title>Gracilibacillus salitolerans sp. nov., a moderate halophile isolated from a saline soil in northwest China.</title>
        <authorList>
            <person name="Gan L."/>
        </authorList>
    </citation>
    <scope>NUCLEOTIDE SEQUENCE [LARGE SCALE GENOMIC DNA]</scope>
    <source>
        <strain evidence="2 3">SCU50</strain>
    </source>
</reference>
<evidence type="ECO:0000256" key="1">
    <source>
        <dbReference type="SAM" id="MobiDB-lite"/>
    </source>
</evidence>
<dbReference type="EMBL" id="CP045915">
    <property type="protein sequence ID" value="QGH35183.1"/>
    <property type="molecule type" value="Genomic_DNA"/>
</dbReference>
<dbReference type="Proteomes" id="UP000339690">
    <property type="component" value="Chromosome"/>
</dbReference>
<evidence type="ECO:0000313" key="2">
    <source>
        <dbReference type="EMBL" id="QGH35183.1"/>
    </source>
</evidence>
<dbReference type="AlphaFoldDB" id="A0A5Q2TMG0"/>
<organism evidence="2 3">
    <name type="scientific">Gracilibacillus salitolerans</name>
    <dbReference type="NCBI Taxonomy" id="2663022"/>
    <lineage>
        <taxon>Bacteria</taxon>
        <taxon>Bacillati</taxon>
        <taxon>Bacillota</taxon>
        <taxon>Bacilli</taxon>
        <taxon>Bacillales</taxon>
        <taxon>Bacillaceae</taxon>
        <taxon>Gracilibacillus</taxon>
    </lineage>
</organism>
<feature type="region of interest" description="Disordered" evidence="1">
    <location>
        <begin position="1"/>
        <end position="21"/>
    </location>
</feature>
<keyword evidence="3" id="KW-1185">Reference proteome</keyword>
<dbReference type="KEGG" id="grc:GI584_14500"/>
<name>A0A5Q2TMG0_9BACI</name>
<feature type="compositionally biased region" description="Polar residues" evidence="1">
    <location>
        <begin position="12"/>
        <end position="21"/>
    </location>
</feature>
<evidence type="ECO:0000313" key="3">
    <source>
        <dbReference type="Proteomes" id="UP000339690"/>
    </source>
</evidence>
<feature type="compositionally biased region" description="Basic and acidic residues" evidence="1">
    <location>
        <begin position="1"/>
        <end position="11"/>
    </location>
</feature>
<proteinExistence type="predicted"/>
<protein>
    <submittedName>
        <fullName evidence="2">Uncharacterized protein</fullName>
    </submittedName>
</protein>